<keyword evidence="2" id="KW-1185">Reference proteome</keyword>
<proteinExistence type="predicted"/>
<name>A0A1I6MTE0_9RHOB</name>
<reference evidence="1 2" key="1">
    <citation type="submission" date="2016-10" db="EMBL/GenBank/DDBJ databases">
        <authorList>
            <person name="de Groot N.N."/>
        </authorList>
    </citation>
    <scope>NUCLEOTIDE SEQUENCE [LARGE SCALE GENOMIC DNA]</scope>
    <source>
        <strain evidence="1 2">DSM 29433</strain>
    </source>
</reference>
<dbReference type="EMBL" id="FOZM01000002">
    <property type="protein sequence ID" value="SFS18980.1"/>
    <property type="molecule type" value="Genomic_DNA"/>
</dbReference>
<dbReference type="RefSeq" id="WP_165606579.1">
    <property type="nucleotide sequence ID" value="NZ_FOZM01000002.1"/>
</dbReference>
<evidence type="ECO:0000313" key="2">
    <source>
        <dbReference type="Proteomes" id="UP000198926"/>
    </source>
</evidence>
<dbReference type="AlphaFoldDB" id="A0A1I6MTE0"/>
<dbReference type="Proteomes" id="UP000198926">
    <property type="component" value="Unassembled WGS sequence"/>
</dbReference>
<accession>A0A1I6MTE0</accession>
<organism evidence="1 2">
    <name type="scientific">Yoonia litorea</name>
    <dbReference type="NCBI Taxonomy" id="1123755"/>
    <lineage>
        <taxon>Bacteria</taxon>
        <taxon>Pseudomonadati</taxon>
        <taxon>Pseudomonadota</taxon>
        <taxon>Alphaproteobacteria</taxon>
        <taxon>Rhodobacterales</taxon>
        <taxon>Paracoccaceae</taxon>
        <taxon>Yoonia</taxon>
    </lineage>
</organism>
<evidence type="ECO:0000313" key="1">
    <source>
        <dbReference type="EMBL" id="SFS18980.1"/>
    </source>
</evidence>
<protein>
    <submittedName>
        <fullName evidence="1">Uncharacterized protein</fullName>
    </submittedName>
</protein>
<sequence length="58" mass="6911">MQFHNIHYSARRNVFRAIVTISDDLSQSFACETQGPRDMSRHRVLEHLQQRAARMLQR</sequence>
<gene>
    <name evidence="1" type="ORF">SAMN05444714_2068</name>
</gene>
<dbReference type="STRING" id="1123755.SAMN05444714_2068"/>